<dbReference type="AlphaFoldDB" id="A0AAE1AWX7"/>
<reference evidence="1" key="1">
    <citation type="journal article" date="2023" name="G3 (Bethesda)">
        <title>A reference genome for the long-term kleptoplast-retaining sea slug Elysia crispata morphotype clarki.</title>
        <authorList>
            <person name="Eastman K.E."/>
            <person name="Pendleton A.L."/>
            <person name="Shaikh M.A."/>
            <person name="Suttiyut T."/>
            <person name="Ogas R."/>
            <person name="Tomko P."/>
            <person name="Gavelis G."/>
            <person name="Widhalm J.R."/>
            <person name="Wisecaver J.H."/>
        </authorList>
    </citation>
    <scope>NUCLEOTIDE SEQUENCE</scope>
    <source>
        <strain evidence="1">ECLA1</strain>
    </source>
</reference>
<dbReference type="EMBL" id="JAWDGP010001041">
    <property type="protein sequence ID" value="KAK3795519.1"/>
    <property type="molecule type" value="Genomic_DNA"/>
</dbReference>
<evidence type="ECO:0000313" key="1">
    <source>
        <dbReference type="EMBL" id="KAK3795519.1"/>
    </source>
</evidence>
<gene>
    <name evidence="1" type="ORF">RRG08_053677</name>
</gene>
<proteinExistence type="predicted"/>
<accession>A0AAE1AWX7</accession>
<dbReference type="Proteomes" id="UP001283361">
    <property type="component" value="Unassembled WGS sequence"/>
</dbReference>
<comment type="caution">
    <text evidence="1">The sequence shown here is derived from an EMBL/GenBank/DDBJ whole genome shotgun (WGS) entry which is preliminary data.</text>
</comment>
<evidence type="ECO:0000313" key="2">
    <source>
        <dbReference type="Proteomes" id="UP001283361"/>
    </source>
</evidence>
<name>A0AAE1AWX7_9GAST</name>
<organism evidence="1 2">
    <name type="scientific">Elysia crispata</name>
    <name type="common">lettuce slug</name>
    <dbReference type="NCBI Taxonomy" id="231223"/>
    <lineage>
        <taxon>Eukaryota</taxon>
        <taxon>Metazoa</taxon>
        <taxon>Spiralia</taxon>
        <taxon>Lophotrochozoa</taxon>
        <taxon>Mollusca</taxon>
        <taxon>Gastropoda</taxon>
        <taxon>Heterobranchia</taxon>
        <taxon>Euthyneura</taxon>
        <taxon>Panpulmonata</taxon>
        <taxon>Sacoglossa</taxon>
        <taxon>Placobranchoidea</taxon>
        <taxon>Plakobranchidae</taxon>
        <taxon>Elysia</taxon>
    </lineage>
</organism>
<protein>
    <submittedName>
        <fullName evidence="1">Uncharacterized protein</fullName>
    </submittedName>
</protein>
<keyword evidence="2" id="KW-1185">Reference proteome</keyword>
<sequence>MTTPLGITQPVSYYLISYHQYHTIRYDASRTTPLGISPPVSYYLISHYQHHTTRYHNASTCITPLGITPLEPHQWISPAPRQDHYNTITGSRIRDQRHQGQGHTHIASQILARLKK</sequence>